<dbReference type="InterPro" id="IPR020449">
    <property type="entry name" value="Tscrpt_reg_AraC-type_HTH"/>
</dbReference>
<organism evidence="5 6">
    <name type="scientific">Spirosoma sordidisoli</name>
    <dbReference type="NCBI Taxonomy" id="2502893"/>
    <lineage>
        <taxon>Bacteria</taxon>
        <taxon>Pseudomonadati</taxon>
        <taxon>Bacteroidota</taxon>
        <taxon>Cytophagia</taxon>
        <taxon>Cytophagales</taxon>
        <taxon>Cytophagaceae</taxon>
        <taxon>Spirosoma</taxon>
    </lineage>
</organism>
<keyword evidence="6" id="KW-1185">Reference proteome</keyword>
<evidence type="ECO:0000256" key="1">
    <source>
        <dbReference type="ARBA" id="ARBA00023015"/>
    </source>
</evidence>
<name>A0A4Q2UHY4_9BACT</name>
<dbReference type="Pfam" id="PF12833">
    <property type="entry name" value="HTH_18"/>
    <property type="match status" value="1"/>
</dbReference>
<dbReference type="PRINTS" id="PR00032">
    <property type="entry name" value="HTHARAC"/>
</dbReference>
<dbReference type="InterPro" id="IPR018060">
    <property type="entry name" value="HTH_AraC"/>
</dbReference>
<evidence type="ECO:0000256" key="3">
    <source>
        <dbReference type="ARBA" id="ARBA00023163"/>
    </source>
</evidence>
<dbReference type="PROSITE" id="PS01124">
    <property type="entry name" value="HTH_ARAC_FAMILY_2"/>
    <property type="match status" value="1"/>
</dbReference>
<dbReference type="AlphaFoldDB" id="A0A4Q2UHY4"/>
<keyword evidence="2" id="KW-0238">DNA-binding</keyword>
<evidence type="ECO:0000313" key="5">
    <source>
        <dbReference type="EMBL" id="RYC69023.1"/>
    </source>
</evidence>
<dbReference type="Proteomes" id="UP000290407">
    <property type="component" value="Unassembled WGS sequence"/>
</dbReference>
<dbReference type="PANTHER" id="PTHR43280:SF32">
    <property type="entry name" value="TRANSCRIPTIONAL REGULATORY PROTEIN"/>
    <property type="match status" value="1"/>
</dbReference>
<comment type="caution">
    <text evidence="5">The sequence shown here is derived from an EMBL/GenBank/DDBJ whole genome shotgun (WGS) entry which is preliminary data.</text>
</comment>
<evidence type="ECO:0000313" key="6">
    <source>
        <dbReference type="Proteomes" id="UP000290407"/>
    </source>
</evidence>
<reference evidence="5 6" key="1">
    <citation type="submission" date="2019-01" db="EMBL/GenBank/DDBJ databases">
        <title>Spirosoma flava sp. nov., a propanil-degrading bacterium isolated from herbicide-contaminated soil.</title>
        <authorList>
            <person name="Zhang L."/>
            <person name="Jiang J.-D."/>
        </authorList>
    </citation>
    <scope>NUCLEOTIDE SEQUENCE [LARGE SCALE GENOMIC DNA]</scope>
    <source>
        <strain evidence="5 6">TY50</strain>
    </source>
</reference>
<dbReference type="EMBL" id="SBLB01000004">
    <property type="protein sequence ID" value="RYC69023.1"/>
    <property type="molecule type" value="Genomic_DNA"/>
</dbReference>
<dbReference type="InterPro" id="IPR009057">
    <property type="entry name" value="Homeodomain-like_sf"/>
</dbReference>
<keyword evidence="1" id="KW-0805">Transcription regulation</keyword>
<dbReference type="GO" id="GO:0003700">
    <property type="term" value="F:DNA-binding transcription factor activity"/>
    <property type="evidence" value="ECO:0007669"/>
    <property type="project" value="InterPro"/>
</dbReference>
<sequence>MVYTYTEPKTNGVLQLICRENGFGRHFFSDRLGNRHPQRLLTIAWNTGGAQPVTIDGVTYAFPAQTVLPLMVNQSFGFANPDAVVAWQFDRDFYCIVDHDKEVSCVGFLFYGARNPLFLQLSPAEQRKFEALLMVFDDEFSTRDTIQGEMLRMLLKRLIIKLTRLAKEQYLNPDLSEADLNLVRRFNLLVENQYRSLHTVSAYADLLNKSPKTLANLFALYNQQSPLQIIHERIALEAKRLLLYTDKSTKEIAFELGFDEVSHFSRFFKKQTGQPPSTFKKLGIHGLAASAG</sequence>
<evidence type="ECO:0000256" key="2">
    <source>
        <dbReference type="ARBA" id="ARBA00023125"/>
    </source>
</evidence>
<feature type="domain" description="HTH araC/xylS-type" evidence="4">
    <location>
        <begin position="184"/>
        <end position="282"/>
    </location>
</feature>
<keyword evidence="3" id="KW-0804">Transcription</keyword>
<accession>A0A4Q2UHY4</accession>
<protein>
    <submittedName>
        <fullName evidence="5">Helix-turn-helix domain-containing protein</fullName>
    </submittedName>
</protein>
<dbReference type="SMART" id="SM00342">
    <property type="entry name" value="HTH_ARAC"/>
    <property type="match status" value="1"/>
</dbReference>
<dbReference type="PANTHER" id="PTHR43280">
    <property type="entry name" value="ARAC-FAMILY TRANSCRIPTIONAL REGULATOR"/>
    <property type="match status" value="1"/>
</dbReference>
<dbReference type="SUPFAM" id="SSF46689">
    <property type="entry name" value="Homeodomain-like"/>
    <property type="match status" value="1"/>
</dbReference>
<gene>
    <name evidence="5" type="ORF">EQG79_16625</name>
</gene>
<proteinExistence type="predicted"/>
<dbReference type="Gene3D" id="1.10.10.60">
    <property type="entry name" value="Homeodomain-like"/>
    <property type="match status" value="1"/>
</dbReference>
<evidence type="ECO:0000259" key="4">
    <source>
        <dbReference type="PROSITE" id="PS01124"/>
    </source>
</evidence>
<dbReference type="GO" id="GO:0043565">
    <property type="term" value="F:sequence-specific DNA binding"/>
    <property type="evidence" value="ECO:0007669"/>
    <property type="project" value="InterPro"/>
</dbReference>